<dbReference type="InterPro" id="IPR029016">
    <property type="entry name" value="GAF-like_dom_sf"/>
</dbReference>
<dbReference type="InterPro" id="IPR043128">
    <property type="entry name" value="Rev_trsase/Diguanyl_cyclase"/>
</dbReference>
<dbReference type="SUPFAM" id="SSF141868">
    <property type="entry name" value="EAL domain-like"/>
    <property type="match status" value="1"/>
</dbReference>
<dbReference type="Gene3D" id="3.20.20.450">
    <property type="entry name" value="EAL domain"/>
    <property type="match status" value="1"/>
</dbReference>
<feature type="region of interest" description="Disordered" evidence="1">
    <location>
        <begin position="1"/>
        <end position="37"/>
    </location>
</feature>
<dbReference type="InterPro" id="IPR013656">
    <property type="entry name" value="PAS_4"/>
</dbReference>
<dbReference type="InterPro" id="IPR003018">
    <property type="entry name" value="GAF"/>
</dbReference>
<dbReference type="Pfam" id="PF13185">
    <property type="entry name" value="GAF_2"/>
    <property type="match status" value="2"/>
</dbReference>
<accession>A0ABY0T5M8</accession>
<dbReference type="SUPFAM" id="SSF55785">
    <property type="entry name" value="PYP-like sensor domain (PAS domain)"/>
    <property type="match status" value="1"/>
</dbReference>
<dbReference type="SMART" id="SM00091">
    <property type="entry name" value="PAS"/>
    <property type="match status" value="1"/>
</dbReference>
<protein>
    <submittedName>
        <fullName evidence="5">PAS domain S-box-containing protein/diguanylate cyclase (GGDEF) domain-containing protein</fullName>
    </submittedName>
</protein>
<dbReference type="InterPro" id="IPR001633">
    <property type="entry name" value="EAL_dom"/>
</dbReference>
<dbReference type="Pfam" id="PF08448">
    <property type="entry name" value="PAS_4"/>
    <property type="match status" value="1"/>
</dbReference>
<proteinExistence type="predicted"/>
<dbReference type="InterPro" id="IPR000160">
    <property type="entry name" value="GGDEF_dom"/>
</dbReference>
<dbReference type="Gene3D" id="3.30.70.270">
    <property type="match status" value="1"/>
</dbReference>
<dbReference type="InterPro" id="IPR035965">
    <property type="entry name" value="PAS-like_dom_sf"/>
</dbReference>
<dbReference type="SMART" id="SM00267">
    <property type="entry name" value="GGDEF"/>
    <property type="match status" value="1"/>
</dbReference>
<dbReference type="InterPro" id="IPR052155">
    <property type="entry name" value="Biofilm_reg_signaling"/>
</dbReference>
<evidence type="ECO:0000313" key="5">
    <source>
        <dbReference type="EMBL" id="SDQ26977.1"/>
    </source>
</evidence>
<evidence type="ECO:0000313" key="6">
    <source>
        <dbReference type="Proteomes" id="UP000183471"/>
    </source>
</evidence>
<dbReference type="SMART" id="SM00065">
    <property type="entry name" value="GAF"/>
    <property type="match status" value="2"/>
</dbReference>
<dbReference type="PROSITE" id="PS50883">
    <property type="entry name" value="EAL"/>
    <property type="match status" value="1"/>
</dbReference>
<feature type="domain" description="PAS" evidence="2">
    <location>
        <begin position="212"/>
        <end position="260"/>
    </location>
</feature>
<dbReference type="Gene3D" id="3.30.450.40">
    <property type="match status" value="2"/>
</dbReference>
<dbReference type="PROSITE" id="PS50112">
    <property type="entry name" value="PAS"/>
    <property type="match status" value="1"/>
</dbReference>
<organism evidence="5 6">
    <name type="scientific">Nitrosospira multiformis</name>
    <dbReference type="NCBI Taxonomy" id="1231"/>
    <lineage>
        <taxon>Bacteria</taxon>
        <taxon>Pseudomonadati</taxon>
        <taxon>Pseudomonadota</taxon>
        <taxon>Betaproteobacteria</taxon>
        <taxon>Nitrosomonadales</taxon>
        <taxon>Nitrosomonadaceae</taxon>
        <taxon>Nitrosospira</taxon>
    </lineage>
</organism>
<dbReference type="PANTHER" id="PTHR44757">
    <property type="entry name" value="DIGUANYLATE CYCLASE DGCP"/>
    <property type="match status" value="1"/>
</dbReference>
<dbReference type="CDD" id="cd00130">
    <property type="entry name" value="PAS"/>
    <property type="match status" value="1"/>
</dbReference>
<dbReference type="SUPFAM" id="SSF55073">
    <property type="entry name" value="Nucleotide cyclase"/>
    <property type="match status" value="1"/>
</dbReference>
<gene>
    <name evidence="5" type="ORF">SAMN05216402_0111</name>
</gene>
<dbReference type="Pfam" id="PF00990">
    <property type="entry name" value="GGDEF"/>
    <property type="match status" value="1"/>
</dbReference>
<comment type="caution">
    <text evidence="5">The sequence shown here is derived from an EMBL/GenBank/DDBJ whole genome shotgun (WGS) entry which is preliminary data.</text>
</comment>
<dbReference type="InterPro" id="IPR035919">
    <property type="entry name" value="EAL_sf"/>
</dbReference>
<dbReference type="CDD" id="cd01949">
    <property type="entry name" value="GGDEF"/>
    <property type="match status" value="1"/>
</dbReference>
<evidence type="ECO:0000259" key="4">
    <source>
        <dbReference type="PROSITE" id="PS50887"/>
    </source>
</evidence>
<dbReference type="NCBIfam" id="TIGR00229">
    <property type="entry name" value="sensory_box"/>
    <property type="match status" value="1"/>
</dbReference>
<keyword evidence="6" id="KW-1185">Reference proteome</keyword>
<sequence length="935" mass="103402">MLSKPIRRPEMPRAAKPVPKPDCPPRASRRNPADDAARASNLVQGQCRVLEMIATGAPLGETLAALVGVIEADIDGTRASVLLLNESGRFLHHIVAPALPEALRRLIDGFEIGPAAASCGTAAYRGESVIVEDTETDPLWSPYREVARAHELRACWSTPIFDRDRAVLGTFAIYLRVPGRPAQRHLHTIKMATHTAAIAITRNREIRTLRDSERSIRGILEGMMIGFVALDHDWRFTYVNPKAAEILGREAASLVGRKYLEAFPEAEGSPFELAYRKVMAERVTMHTEYYFPPWDRWFEQRVDPTLDGFSIFFQDTTERRLQLQKIEHLARVYAVLSGINALMVRECDRESLFREACRIAVEQGGFHMAWIGIVDPNVMKIVPVASAGIEAQHLAGLKELFSSDMGTVLGNTMVAQAIKEKKAIVSNDVQNDPKILLLKKYTDPGVRSLAVLPLIVADETIGVLTLYASQIEFFEEEGLKLLTELAGDISFAIDHIAKQAQLDYLAYYDVLTGLANRSLFLERVAQYLRSAASGNYKVAVGLIDLERFKNINDSLGRTAGDALLKQVAEWLTRSLGDANLAARVGADHFAVVIPVVEKEGSVVALLDKQIESLLNHPLQLSDGVFRIAFKCGIALYPDDGTDAEALLRNSETALRKAKVTGDRYLLYTKAMTASVADKLTLENQLRRAIENEEFVLHYQPKINIESGKLVSAEALIRWNDPLTGLVPPGCFIPVLEETGLIHEVGRWALHKATEDYLRWRATNLSAVRIAVNVSPLQLRHRDFVNEIGQVIGINTHAAAGLELEITESLIMEDVMHSIVSLKAIRAMGVGIAIDDFGTGFSSLSYLSRLPVDTLKIDRSFVLDMTVSQEGLALVSTIITLAHALKLKVVAEGVETEEQLRLLRILNCNEMQGFLFSKPLPSESFETRFLASPPAG</sequence>
<dbReference type="Proteomes" id="UP000183471">
    <property type="component" value="Unassembled WGS sequence"/>
</dbReference>
<dbReference type="PANTHER" id="PTHR44757:SF2">
    <property type="entry name" value="BIOFILM ARCHITECTURE MAINTENANCE PROTEIN MBAA"/>
    <property type="match status" value="1"/>
</dbReference>
<evidence type="ECO:0000259" key="2">
    <source>
        <dbReference type="PROSITE" id="PS50112"/>
    </source>
</evidence>
<dbReference type="SUPFAM" id="SSF55781">
    <property type="entry name" value="GAF domain-like"/>
    <property type="match status" value="2"/>
</dbReference>
<dbReference type="SMART" id="SM00052">
    <property type="entry name" value="EAL"/>
    <property type="match status" value="1"/>
</dbReference>
<feature type="domain" description="GGDEF" evidence="4">
    <location>
        <begin position="536"/>
        <end position="670"/>
    </location>
</feature>
<feature type="domain" description="EAL" evidence="3">
    <location>
        <begin position="678"/>
        <end position="932"/>
    </location>
</feature>
<dbReference type="Pfam" id="PF00563">
    <property type="entry name" value="EAL"/>
    <property type="match status" value="1"/>
</dbReference>
<dbReference type="InterPro" id="IPR029787">
    <property type="entry name" value="Nucleotide_cyclase"/>
</dbReference>
<reference evidence="5 6" key="1">
    <citation type="submission" date="2016-10" db="EMBL/GenBank/DDBJ databases">
        <authorList>
            <person name="Varghese N."/>
            <person name="Submissions S."/>
        </authorList>
    </citation>
    <scope>NUCLEOTIDE SEQUENCE [LARGE SCALE GENOMIC DNA]</scope>
    <source>
        <strain evidence="5 6">Nl1</strain>
    </source>
</reference>
<dbReference type="CDD" id="cd01948">
    <property type="entry name" value="EAL"/>
    <property type="match status" value="1"/>
</dbReference>
<dbReference type="InterPro" id="IPR000014">
    <property type="entry name" value="PAS"/>
</dbReference>
<dbReference type="PROSITE" id="PS50887">
    <property type="entry name" value="GGDEF"/>
    <property type="match status" value="1"/>
</dbReference>
<name>A0ABY0T5M8_9PROT</name>
<evidence type="ECO:0000259" key="3">
    <source>
        <dbReference type="PROSITE" id="PS50883"/>
    </source>
</evidence>
<dbReference type="Gene3D" id="3.30.450.20">
    <property type="entry name" value="PAS domain"/>
    <property type="match status" value="1"/>
</dbReference>
<evidence type="ECO:0000256" key="1">
    <source>
        <dbReference type="SAM" id="MobiDB-lite"/>
    </source>
</evidence>
<dbReference type="EMBL" id="FNKY01000001">
    <property type="protein sequence ID" value="SDQ26977.1"/>
    <property type="molecule type" value="Genomic_DNA"/>
</dbReference>
<dbReference type="NCBIfam" id="TIGR00254">
    <property type="entry name" value="GGDEF"/>
    <property type="match status" value="1"/>
</dbReference>